<evidence type="ECO:0000256" key="3">
    <source>
        <dbReference type="ARBA" id="ARBA00022989"/>
    </source>
</evidence>
<reference evidence="9 10" key="1">
    <citation type="journal article" date="2020" name="Elife">
        <title>Loss of centromere function drives karyotype evolution in closely related Malassezia species.</title>
        <authorList>
            <person name="Sankaranarayanan S.R."/>
            <person name="Ianiri G."/>
            <person name="Coelho M.A."/>
            <person name="Reza M.H."/>
            <person name="Thimmappa B.C."/>
            <person name="Ganguly P."/>
            <person name="Vadnala R.N."/>
            <person name="Sun S."/>
            <person name="Siddharthan R."/>
            <person name="Tellgren-Roth C."/>
            <person name="Dawson T.L."/>
            <person name="Heitman J."/>
            <person name="Sanyal K."/>
        </authorList>
    </citation>
    <scope>NUCLEOTIDE SEQUENCE [LARGE SCALE GENOMIC DNA]</scope>
    <source>
        <strain evidence="9">CBS14141</strain>
    </source>
</reference>
<evidence type="ECO:0000256" key="2">
    <source>
        <dbReference type="ARBA" id="ARBA00022692"/>
    </source>
</evidence>
<feature type="transmembrane region" description="Helical" evidence="7">
    <location>
        <begin position="916"/>
        <end position="934"/>
    </location>
</feature>
<dbReference type="PANTHER" id="PTHR22914:SF38">
    <property type="entry name" value="CHITIN SYNTHASE 2"/>
    <property type="match status" value="1"/>
</dbReference>
<sequence>MDGGAAHTPSRYEQALASMNHDSEPHHDAYASDTTTAHTHGHVYGHAHHVSATSEAELLGDGSYAYPAYGWNSAQDLGVYVDPSQASAEQPYAAPLDTPNPYDTQPSTQDHVQYTMPYDASYDPAYAAHVYGQHLAPYPTGDAPSTPAYEQAMHDQRLSNGSDPPPSWNSHELVYDDPEKAGEAAAYASAPVYDGALSRPMPFDTAHAPNQGLGVPEIPEHASSVAPENLAAKPAELALMHSTQHFGPAPPRGRQQRRHNVNRNVALTYGNLVLNCPIPTKLSTFVNRRDTDEFTHMRYSAVTCDADDFARNHFTLRQSLYNRHTEIFIGVTMYNEDEELFCRTLHGVMKNIAHLCTRNKSRVWGEGSWNKVVVGIIADGRKNISPRVLDCLSALGVYQEGVAKNMVDDKAVQAHVYEYTTQLSLDSKVHFRGAEQGMVPVQIMFCLKEHNAKKINSHRWFFNAFAPVLQPNVCILLDVGTKPEHKSIYNLWKSFDRNSNVAGACGEITVDTGGKAGLGLALLNPLVAAQNFEYKISNILDKTLESVFGYISVLPGAFSAYRYIALQNDPVTGKGPLASYFKGERLHGGDADVFTSNMYLAEDRILCFELAAKANSDWVMKYVSNARGVTDVPNRIPEFISQRRRWLNGAFFSAVYALTHTFQFGGTAHSVWRKMALALATFYTFLNMLFAWFGLANFYIFFRVLTRGLEAPSFGLHGIGIVNEILHFVYIGTLVACFILALGNRPQGSAWKYTAVVVIFALLSVYMLAAGVVCMYKLFQGDHNSTFAELVVSLVSTYGVYVLGSLMALDPLHLLTSSLQYFLFTPTYINVLNIYAFCNLHDISWGTKGDTAAPDLGKVTSTGQGMAEVSLPSAQADIDTAYEEALANLRERPTIIHGTSAADATRKLDYYKNIRTNVLLLWSLSNALLAGVILDTELTGTFDPDAGNMRTRTYILIILIFVAVMSGIRFIGSTVYLMVRFVNG</sequence>
<feature type="transmembrane region" description="Helical" evidence="7">
    <location>
        <begin position="755"/>
        <end position="778"/>
    </location>
</feature>
<dbReference type="InterPro" id="IPR004835">
    <property type="entry name" value="Chitin_synth"/>
</dbReference>
<keyword evidence="7 9" id="KW-0808">Transferase</keyword>
<protein>
    <recommendedName>
        <fullName evidence="7">Chitin synthase</fullName>
        <ecNumber evidence="7">2.4.1.16</ecNumber>
    </recommendedName>
</protein>
<gene>
    <name evidence="9" type="primary">CHS3_2</name>
    <name evidence="9" type="ORF">GLX27_004140</name>
</gene>
<evidence type="ECO:0000259" key="8">
    <source>
        <dbReference type="Pfam" id="PF08407"/>
    </source>
</evidence>
<evidence type="ECO:0000256" key="4">
    <source>
        <dbReference type="ARBA" id="ARBA00023136"/>
    </source>
</evidence>
<feature type="transmembrane region" description="Helical" evidence="7">
    <location>
        <begin position="954"/>
        <end position="979"/>
    </location>
</feature>
<comment type="catalytic activity">
    <reaction evidence="7">
        <text>[(1-&gt;4)-N-acetyl-beta-D-glucosaminyl](n) + UDP-N-acetyl-alpha-D-glucosamine = [(1-&gt;4)-N-acetyl-beta-D-glucosaminyl](n+1) + UDP + H(+)</text>
        <dbReference type="Rhea" id="RHEA:16637"/>
        <dbReference type="Rhea" id="RHEA-COMP:9593"/>
        <dbReference type="Rhea" id="RHEA-COMP:9595"/>
        <dbReference type="ChEBI" id="CHEBI:15378"/>
        <dbReference type="ChEBI" id="CHEBI:17029"/>
        <dbReference type="ChEBI" id="CHEBI:57705"/>
        <dbReference type="ChEBI" id="CHEBI:58223"/>
        <dbReference type="EC" id="2.4.1.16"/>
    </reaction>
</comment>
<comment type="similarity">
    <text evidence="7">Belongs to the chitin synthase family.</text>
</comment>
<proteinExistence type="inferred from homology"/>
<keyword evidence="7 9" id="KW-0328">Glycosyltransferase</keyword>
<dbReference type="Pfam" id="PF08407">
    <property type="entry name" value="Chitin_synth_1N"/>
    <property type="match status" value="1"/>
</dbReference>
<feature type="domain" description="Chitin synthase N-terminal" evidence="8">
    <location>
        <begin position="262"/>
        <end position="326"/>
    </location>
</feature>
<dbReference type="InterPro" id="IPR013616">
    <property type="entry name" value="Chitin_synth_N"/>
</dbReference>
<keyword evidence="4 7" id="KW-0472">Membrane</keyword>
<comment type="function">
    <text evidence="6 7">Polymerizes chitin, a structural polymer of the cell wall and septum, by transferring the sugar moiety of UDP-GlcNAc to the non-reducing end of the growing chitin polymer.</text>
</comment>
<comment type="subcellular location">
    <subcellularLocation>
        <location evidence="7">Cell membrane</location>
        <topology evidence="7">Multi-pass membrane protein</topology>
    </subcellularLocation>
    <subcellularLocation>
        <location evidence="1">Membrane</location>
        <topology evidence="1">Multi-pass membrane protein</topology>
    </subcellularLocation>
</comment>
<organism evidence="9 10">
    <name type="scientific">Malassezia furfur</name>
    <name type="common">Pityriasis versicolor infection agent</name>
    <name type="synonym">Pityrosporum furfur</name>
    <dbReference type="NCBI Taxonomy" id="55194"/>
    <lineage>
        <taxon>Eukaryota</taxon>
        <taxon>Fungi</taxon>
        <taxon>Dikarya</taxon>
        <taxon>Basidiomycota</taxon>
        <taxon>Ustilaginomycotina</taxon>
        <taxon>Malasseziomycetes</taxon>
        <taxon>Malasseziales</taxon>
        <taxon>Malasseziaceae</taxon>
        <taxon>Malassezia</taxon>
    </lineage>
</organism>
<feature type="transmembrane region" description="Helical" evidence="7">
    <location>
        <begin position="790"/>
        <end position="809"/>
    </location>
</feature>
<dbReference type="CDD" id="cd04190">
    <property type="entry name" value="Chitin_synth_C"/>
    <property type="match status" value="1"/>
</dbReference>
<evidence type="ECO:0000313" key="10">
    <source>
        <dbReference type="Proteomes" id="UP000818624"/>
    </source>
</evidence>
<evidence type="ECO:0000256" key="1">
    <source>
        <dbReference type="ARBA" id="ARBA00004141"/>
    </source>
</evidence>
<dbReference type="EC" id="2.4.1.16" evidence="7"/>
<keyword evidence="2 7" id="KW-0812">Transmembrane</keyword>
<dbReference type="EMBL" id="CP046238">
    <property type="protein sequence ID" value="WFD49459.1"/>
    <property type="molecule type" value="Genomic_DNA"/>
</dbReference>
<evidence type="ECO:0000256" key="5">
    <source>
        <dbReference type="ARBA" id="ARBA00023316"/>
    </source>
</evidence>
<dbReference type="Pfam" id="PF01644">
    <property type="entry name" value="Chitin_synth_1"/>
    <property type="match status" value="1"/>
</dbReference>
<evidence type="ECO:0000256" key="7">
    <source>
        <dbReference type="RuleBase" id="RU366040"/>
    </source>
</evidence>
<dbReference type="PANTHER" id="PTHR22914">
    <property type="entry name" value="CHITIN SYNTHASE"/>
    <property type="match status" value="1"/>
</dbReference>
<evidence type="ECO:0000313" key="9">
    <source>
        <dbReference type="EMBL" id="WFD49459.1"/>
    </source>
</evidence>
<keyword evidence="5 7" id="KW-0961">Cell wall biogenesis/degradation</keyword>
<dbReference type="GO" id="GO:0004100">
    <property type="term" value="F:chitin synthase activity"/>
    <property type="evidence" value="ECO:0007669"/>
    <property type="project" value="UniProtKB-EC"/>
</dbReference>
<keyword evidence="3 7" id="KW-1133">Transmembrane helix</keyword>
<feature type="transmembrane region" description="Helical" evidence="7">
    <location>
        <begin position="725"/>
        <end position="743"/>
    </location>
</feature>
<dbReference type="Proteomes" id="UP000818624">
    <property type="component" value="Chromosome 5"/>
</dbReference>
<evidence type="ECO:0000256" key="6">
    <source>
        <dbReference type="ARBA" id="ARBA00024009"/>
    </source>
</evidence>
<keyword evidence="7" id="KW-1003">Cell membrane</keyword>
<feature type="transmembrane region" description="Helical" evidence="7">
    <location>
        <begin position="677"/>
        <end position="705"/>
    </location>
</feature>
<name>A0ABY8EWB0_MALFU</name>
<keyword evidence="10" id="KW-1185">Reference proteome</keyword>
<accession>A0ABY8EWB0</accession>